<feature type="region of interest" description="Disordered" evidence="1">
    <location>
        <begin position="1"/>
        <end position="23"/>
    </location>
</feature>
<comment type="caution">
    <text evidence="3">The sequence shown here is derived from an EMBL/GenBank/DDBJ whole genome shotgun (WGS) entry which is preliminary data.</text>
</comment>
<accession>A0ABW2IKN6</accession>
<gene>
    <name evidence="3" type="ORF">ACFQS8_07455</name>
</gene>
<keyword evidence="4" id="KW-1185">Reference proteome</keyword>
<reference evidence="4" key="1">
    <citation type="journal article" date="2019" name="Int. J. Syst. Evol. Microbiol.">
        <title>The Global Catalogue of Microorganisms (GCM) 10K type strain sequencing project: providing services to taxonomists for standard genome sequencing and annotation.</title>
        <authorList>
            <consortium name="The Broad Institute Genomics Platform"/>
            <consortium name="The Broad Institute Genome Sequencing Center for Infectious Disease"/>
            <person name="Wu L."/>
            <person name="Ma J."/>
        </authorList>
    </citation>
    <scope>NUCLEOTIDE SEQUENCE [LARGE SCALE GENOMIC DNA]</scope>
    <source>
        <strain evidence="4">CCUG 51308</strain>
    </source>
</reference>
<keyword evidence="2" id="KW-0472">Membrane</keyword>
<dbReference type="EMBL" id="JBHTBR010000004">
    <property type="protein sequence ID" value="MFC7291446.1"/>
    <property type="molecule type" value="Genomic_DNA"/>
</dbReference>
<dbReference type="Proteomes" id="UP001596492">
    <property type="component" value="Unassembled WGS sequence"/>
</dbReference>
<dbReference type="RefSeq" id="WP_382166675.1">
    <property type="nucleotide sequence ID" value="NZ_JBHTBR010000004.1"/>
</dbReference>
<evidence type="ECO:0000256" key="2">
    <source>
        <dbReference type="SAM" id="Phobius"/>
    </source>
</evidence>
<sequence>MSFGSETPDFERRADSASAKPCTTGFFNPRTGLYHPSKSNVVKFRSRHSVDPDRQMQIDSADKWPLLLSLSFAFGASALLWAGIALAAKALF</sequence>
<evidence type="ECO:0000256" key="1">
    <source>
        <dbReference type="SAM" id="MobiDB-lite"/>
    </source>
</evidence>
<proteinExistence type="predicted"/>
<evidence type="ECO:0000313" key="3">
    <source>
        <dbReference type="EMBL" id="MFC7291446.1"/>
    </source>
</evidence>
<organism evidence="3 4">
    <name type="scientific">Hirschia litorea</name>
    <dbReference type="NCBI Taxonomy" id="1199156"/>
    <lineage>
        <taxon>Bacteria</taxon>
        <taxon>Pseudomonadati</taxon>
        <taxon>Pseudomonadota</taxon>
        <taxon>Alphaproteobacteria</taxon>
        <taxon>Hyphomonadales</taxon>
        <taxon>Hyphomonadaceae</taxon>
        <taxon>Hirschia</taxon>
    </lineage>
</organism>
<keyword evidence="2" id="KW-0812">Transmembrane</keyword>
<evidence type="ECO:0000313" key="4">
    <source>
        <dbReference type="Proteomes" id="UP001596492"/>
    </source>
</evidence>
<protein>
    <submittedName>
        <fullName evidence="3">Uncharacterized protein</fullName>
    </submittedName>
</protein>
<keyword evidence="2" id="KW-1133">Transmembrane helix</keyword>
<feature type="transmembrane region" description="Helical" evidence="2">
    <location>
        <begin position="64"/>
        <end position="88"/>
    </location>
</feature>
<name>A0ABW2IKN6_9PROT</name>